<accession>A0AA38RDV4</accession>
<evidence type="ECO:0000256" key="1">
    <source>
        <dbReference type="ARBA" id="ARBA00007251"/>
    </source>
</evidence>
<dbReference type="Pfam" id="PF00293">
    <property type="entry name" value="NUDIX"/>
    <property type="match status" value="1"/>
</dbReference>
<dbReference type="PROSITE" id="PS51462">
    <property type="entry name" value="NUDIX"/>
    <property type="match status" value="1"/>
</dbReference>
<sequence>MATVQQQQPQVDRPLKKRSVVSNFIYEEVKDGDATRYRVALFRRSDKVSTYQHHLAPISGSIDPTDPTPLAAAWRELHEETTLDASSLELTRQGKPYSFGDPSVGREWTIYAFAYRLRGPPEGGLGPAGIHIDWEHEGWGWYEPRDIVDTPEFGGVPRLAESFRRVWFERDLGDAAGAVLRGGLARLKGDHQSGARQLAGVALRVLRGVVAEMDAPERPSEEWWAKVRFAAWHVWKNGRESMGAAIMSVLLAALKGVEEALEPYRGDGSQQKQPAKKWHDAVLDALDERIAIRERSTSAKLISEAFVLYLNEHFAERQAAGEPIKILTLSESSTITACLRHALLHTDYLFDLRVLESRPLYEGVSLAASVVKEALWVPSSPAKEPSQPRLTVTLFTDASAALAASSADVVLLGADRVASSGAVSNKTGSLPAVLSAKHVSAGKCRTVVLSESEKVAPPGSPAEHVVEDNDAGQLVEAWQAGLNSERVRQAAGTLSQVRTAERSAAKEGEQEQQQQEQEDQGGGSVGTAGGGAGAVGGDTVRVEVRNVFFEWVPAELVDGYVTENGLWTVDDIEKHSAMLGAEQERLFGDL</sequence>
<evidence type="ECO:0000313" key="5">
    <source>
        <dbReference type="EMBL" id="KAJ9144218.1"/>
    </source>
</evidence>
<dbReference type="EMBL" id="JANBVO010000017">
    <property type="protein sequence ID" value="KAJ9144218.1"/>
    <property type="molecule type" value="Genomic_DNA"/>
</dbReference>
<dbReference type="CDD" id="cd18872">
    <property type="entry name" value="NUDIX_eIF-2B"/>
    <property type="match status" value="1"/>
</dbReference>
<dbReference type="PANTHER" id="PTHR43475">
    <property type="entry name" value="METHYLTHIORIBOSE-1-PHOSPHATE ISOMERASE"/>
    <property type="match status" value="1"/>
</dbReference>
<gene>
    <name evidence="5" type="ORF">NKR23_g6086</name>
</gene>
<proteinExistence type="inferred from homology"/>
<evidence type="ECO:0000259" key="4">
    <source>
        <dbReference type="PROSITE" id="PS51462"/>
    </source>
</evidence>
<dbReference type="Pfam" id="PF01008">
    <property type="entry name" value="IF-2B"/>
    <property type="match status" value="1"/>
</dbReference>
<comment type="caution">
    <text evidence="5">The sequence shown here is derived from an EMBL/GenBank/DDBJ whole genome shotgun (WGS) entry which is preliminary data.</text>
</comment>
<dbReference type="InterPro" id="IPR037171">
    <property type="entry name" value="NagB/RpiA_transferase-like"/>
</dbReference>
<dbReference type="PANTHER" id="PTHR43475:SF3">
    <property type="entry name" value="TRANSLATION INITIATION FACTOR EIF-2B SUBUNIT FAMILY PROTEIN (AFU_ORTHOLOGUE AFUA_2G14290)"/>
    <property type="match status" value="1"/>
</dbReference>
<evidence type="ECO:0000256" key="2">
    <source>
        <dbReference type="RuleBase" id="RU003814"/>
    </source>
</evidence>
<dbReference type="GO" id="GO:0019509">
    <property type="term" value="P:L-methionine salvage from methylthioadenosine"/>
    <property type="evidence" value="ECO:0007669"/>
    <property type="project" value="TreeGrafter"/>
</dbReference>
<feature type="compositionally biased region" description="Gly residues" evidence="3">
    <location>
        <begin position="520"/>
        <end position="535"/>
    </location>
</feature>
<keyword evidence="5" id="KW-0808">Transferase</keyword>
<dbReference type="Proteomes" id="UP001174694">
    <property type="component" value="Unassembled WGS sequence"/>
</dbReference>
<dbReference type="SUPFAM" id="SSF55811">
    <property type="entry name" value="Nudix"/>
    <property type="match status" value="1"/>
</dbReference>
<dbReference type="InterPro" id="IPR015797">
    <property type="entry name" value="NUDIX_hydrolase-like_dom_sf"/>
</dbReference>
<dbReference type="GO" id="GO:0016740">
    <property type="term" value="F:transferase activity"/>
    <property type="evidence" value="ECO:0007669"/>
    <property type="project" value="UniProtKB-KW"/>
</dbReference>
<organism evidence="5 6">
    <name type="scientific">Pleurostoma richardsiae</name>
    <dbReference type="NCBI Taxonomy" id="41990"/>
    <lineage>
        <taxon>Eukaryota</taxon>
        <taxon>Fungi</taxon>
        <taxon>Dikarya</taxon>
        <taxon>Ascomycota</taxon>
        <taxon>Pezizomycotina</taxon>
        <taxon>Sordariomycetes</taxon>
        <taxon>Sordariomycetidae</taxon>
        <taxon>Calosphaeriales</taxon>
        <taxon>Pleurostomataceae</taxon>
        <taxon>Pleurostoma</taxon>
    </lineage>
</organism>
<evidence type="ECO:0000313" key="6">
    <source>
        <dbReference type="Proteomes" id="UP001174694"/>
    </source>
</evidence>
<feature type="compositionally biased region" description="Basic and acidic residues" evidence="3">
    <location>
        <begin position="499"/>
        <end position="509"/>
    </location>
</feature>
<evidence type="ECO:0000256" key="3">
    <source>
        <dbReference type="SAM" id="MobiDB-lite"/>
    </source>
</evidence>
<dbReference type="InterPro" id="IPR042529">
    <property type="entry name" value="IF_2B-like_C"/>
</dbReference>
<dbReference type="AlphaFoldDB" id="A0AA38RDV4"/>
<name>A0AA38RDV4_9PEZI</name>
<dbReference type="Gene3D" id="3.90.79.10">
    <property type="entry name" value="Nucleoside Triphosphate Pyrophosphohydrolase"/>
    <property type="match status" value="1"/>
</dbReference>
<dbReference type="SUPFAM" id="SSF100950">
    <property type="entry name" value="NagB/RpiA/CoA transferase-like"/>
    <property type="match status" value="1"/>
</dbReference>
<protein>
    <submittedName>
        <fullName evidence="5">Nagb/rpia/CoA transferase-like protein</fullName>
    </submittedName>
</protein>
<dbReference type="InterPro" id="IPR000649">
    <property type="entry name" value="IF-2B-related"/>
</dbReference>
<comment type="similarity">
    <text evidence="1 2">Belongs to the eIF-2B alpha/beta/delta subunits family.</text>
</comment>
<reference evidence="5" key="1">
    <citation type="submission" date="2022-07" db="EMBL/GenBank/DDBJ databases">
        <title>Fungi with potential for degradation of polypropylene.</title>
        <authorList>
            <person name="Gostincar C."/>
        </authorList>
    </citation>
    <scope>NUCLEOTIDE SEQUENCE</scope>
    <source>
        <strain evidence="5">EXF-13308</strain>
    </source>
</reference>
<dbReference type="GO" id="GO:0046523">
    <property type="term" value="F:S-methyl-5-thioribose-1-phosphate isomerase activity"/>
    <property type="evidence" value="ECO:0007669"/>
    <property type="project" value="TreeGrafter"/>
</dbReference>
<feature type="domain" description="Nudix hydrolase" evidence="4">
    <location>
        <begin position="16"/>
        <end position="165"/>
    </location>
</feature>
<feature type="region of interest" description="Disordered" evidence="3">
    <location>
        <begin position="493"/>
        <end position="535"/>
    </location>
</feature>
<dbReference type="Gene3D" id="3.40.50.10470">
    <property type="entry name" value="Translation initiation factor eif-2b, domain 2"/>
    <property type="match status" value="1"/>
</dbReference>
<dbReference type="InterPro" id="IPR000086">
    <property type="entry name" value="NUDIX_hydrolase_dom"/>
</dbReference>
<keyword evidence="6" id="KW-1185">Reference proteome</keyword>